<reference evidence="2" key="1">
    <citation type="journal article" date="2014" name="Front. Microbiol.">
        <title>High frequency of phylogenetically diverse reductive dehalogenase-homologous genes in deep subseafloor sedimentary metagenomes.</title>
        <authorList>
            <person name="Kawai M."/>
            <person name="Futagami T."/>
            <person name="Toyoda A."/>
            <person name="Takaki Y."/>
            <person name="Nishi S."/>
            <person name="Hori S."/>
            <person name="Arai W."/>
            <person name="Tsubouchi T."/>
            <person name="Morono Y."/>
            <person name="Uchiyama I."/>
            <person name="Ito T."/>
            <person name="Fujiyama A."/>
            <person name="Inagaki F."/>
            <person name="Takami H."/>
        </authorList>
    </citation>
    <scope>NUCLEOTIDE SEQUENCE</scope>
    <source>
        <strain evidence="2">Expedition CK06-06</strain>
    </source>
</reference>
<dbReference type="InterPro" id="IPR011990">
    <property type="entry name" value="TPR-like_helical_dom_sf"/>
</dbReference>
<organism evidence="2">
    <name type="scientific">marine sediment metagenome</name>
    <dbReference type="NCBI Taxonomy" id="412755"/>
    <lineage>
        <taxon>unclassified sequences</taxon>
        <taxon>metagenomes</taxon>
        <taxon>ecological metagenomes</taxon>
    </lineage>
</organism>
<accession>X1B9C6</accession>
<sequence>PLPLIEWILTILISIWIFITAIQLMSFKFFNIPGVYYKRTQFPNALKMFEEAMQILNRLNLSNEPITETIKENIEFLKKELEKEE</sequence>
<comment type="caution">
    <text evidence="2">The sequence shown here is derived from an EMBL/GenBank/DDBJ whole genome shotgun (WGS) entry which is preliminary data.</text>
</comment>
<feature type="non-terminal residue" evidence="2">
    <location>
        <position position="1"/>
    </location>
</feature>
<keyword evidence="1" id="KW-1133">Transmembrane helix</keyword>
<evidence type="ECO:0000313" key="2">
    <source>
        <dbReference type="EMBL" id="GAG68566.1"/>
    </source>
</evidence>
<proteinExistence type="predicted"/>
<keyword evidence="1" id="KW-0472">Membrane</keyword>
<evidence type="ECO:0000256" key="1">
    <source>
        <dbReference type="SAM" id="Phobius"/>
    </source>
</evidence>
<gene>
    <name evidence="2" type="ORF">S01H4_15325</name>
</gene>
<feature type="transmembrane region" description="Helical" evidence="1">
    <location>
        <begin position="6"/>
        <end position="30"/>
    </location>
</feature>
<evidence type="ECO:0008006" key="3">
    <source>
        <dbReference type="Google" id="ProtNLM"/>
    </source>
</evidence>
<dbReference type="Gene3D" id="1.25.40.10">
    <property type="entry name" value="Tetratricopeptide repeat domain"/>
    <property type="match status" value="1"/>
</dbReference>
<dbReference type="EMBL" id="BART01006718">
    <property type="protein sequence ID" value="GAG68566.1"/>
    <property type="molecule type" value="Genomic_DNA"/>
</dbReference>
<dbReference type="AlphaFoldDB" id="X1B9C6"/>
<keyword evidence="1" id="KW-0812">Transmembrane</keyword>
<protein>
    <recommendedName>
        <fullName evidence="3">DUF4129 domain-containing protein</fullName>
    </recommendedName>
</protein>
<name>X1B9C6_9ZZZZ</name>